<accession>A0A016UTQ6</accession>
<evidence type="ECO:0000259" key="7">
    <source>
        <dbReference type="Pfam" id="PF10192"/>
    </source>
</evidence>
<feature type="transmembrane region" description="Helical" evidence="6">
    <location>
        <begin position="476"/>
        <end position="496"/>
    </location>
</feature>
<dbReference type="AlphaFoldDB" id="A0A016UTQ6"/>
<keyword evidence="10" id="KW-1185">Reference proteome</keyword>
<feature type="transmembrane region" description="Helical" evidence="6">
    <location>
        <begin position="285"/>
        <end position="302"/>
    </location>
</feature>
<dbReference type="GO" id="GO:0016020">
    <property type="term" value="C:membrane"/>
    <property type="evidence" value="ECO:0007669"/>
    <property type="project" value="UniProtKB-SubCell"/>
</dbReference>
<evidence type="ECO:0000313" key="10">
    <source>
        <dbReference type="Proteomes" id="UP000024635"/>
    </source>
</evidence>
<evidence type="ECO:0000256" key="2">
    <source>
        <dbReference type="ARBA" id="ARBA00022692"/>
    </source>
</evidence>
<dbReference type="InterPro" id="IPR019336">
    <property type="entry name" value="GPR180/TMEM145_TM"/>
</dbReference>
<dbReference type="Pfam" id="PF10192">
    <property type="entry name" value="GPR180-TMEM145_TM"/>
    <property type="match status" value="1"/>
</dbReference>
<dbReference type="InterPro" id="IPR053880">
    <property type="entry name" value="GPR180-like_N"/>
</dbReference>
<evidence type="ECO:0000256" key="3">
    <source>
        <dbReference type="ARBA" id="ARBA00022989"/>
    </source>
</evidence>
<evidence type="ECO:0000256" key="6">
    <source>
        <dbReference type="SAM" id="Phobius"/>
    </source>
</evidence>
<keyword evidence="2 6" id="KW-0812">Transmembrane</keyword>
<protein>
    <submittedName>
        <fullName evidence="9">Uncharacterized protein</fullName>
    </submittedName>
</protein>
<dbReference type="Pfam" id="PF21892">
    <property type="entry name" value="TMEM145_N"/>
    <property type="match status" value="1"/>
</dbReference>
<dbReference type="PANTHER" id="PTHR23252">
    <property type="entry name" value="INTIMAL THICKNESS RECEPTOR-RELATED"/>
    <property type="match status" value="1"/>
</dbReference>
<evidence type="ECO:0000256" key="4">
    <source>
        <dbReference type="ARBA" id="ARBA00023136"/>
    </source>
</evidence>
<dbReference type="GO" id="GO:0007186">
    <property type="term" value="P:G protein-coupled receptor signaling pathway"/>
    <property type="evidence" value="ECO:0007669"/>
    <property type="project" value="InterPro"/>
</dbReference>
<name>A0A016UTQ6_9BILA</name>
<dbReference type="PANTHER" id="PTHR23252:SF24">
    <property type="entry name" value="TRANSMEMBRANE PROTEIN 145"/>
    <property type="match status" value="1"/>
</dbReference>
<dbReference type="InterPro" id="IPR047831">
    <property type="entry name" value="GPR180/TMEM145"/>
</dbReference>
<proteinExistence type="predicted"/>
<keyword evidence="4 6" id="KW-0472">Membrane</keyword>
<feature type="transmembrane region" description="Helical" evidence="6">
    <location>
        <begin position="440"/>
        <end position="464"/>
    </location>
</feature>
<dbReference type="STRING" id="53326.A0A016UTQ6"/>
<feature type="transmembrane region" description="Helical" evidence="6">
    <location>
        <begin position="370"/>
        <end position="389"/>
    </location>
</feature>
<keyword evidence="3 6" id="KW-1133">Transmembrane helix</keyword>
<keyword evidence="5" id="KW-0325">Glycoprotein</keyword>
<feature type="transmembrane region" description="Helical" evidence="6">
    <location>
        <begin position="314"/>
        <end position="335"/>
    </location>
</feature>
<dbReference type="EMBL" id="JARK01001364">
    <property type="protein sequence ID" value="EYC18197.1"/>
    <property type="molecule type" value="Genomic_DNA"/>
</dbReference>
<feature type="transmembrane region" description="Helical" evidence="6">
    <location>
        <begin position="409"/>
        <end position="428"/>
    </location>
</feature>
<dbReference type="GO" id="GO:0019236">
    <property type="term" value="P:response to pheromone"/>
    <property type="evidence" value="ECO:0007669"/>
    <property type="project" value="InterPro"/>
</dbReference>
<feature type="domain" description="GPR180/TMEM145 transmembrane" evidence="7">
    <location>
        <begin position="250"/>
        <end position="489"/>
    </location>
</feature>
<comment type="subcellular location">
    <subcellularLocation>
        <location evidence="1">Membrane</location>
        <topology evidence="1">Multi-pass membrane protein</topology>
    </subcellularLocation>
</comment>
<evidence type="ECO:0000259" key="8">
    <source>
        <dbReference type="Pfam" id="PF21892"/>
    </source>
</evidence>
<sequence length="504" mass="58210">MCTRRLDYPCRESIKSHLPLVTIGNAAVLPTLTIAVHACRTARSTAYMTNGNRFCPARSASIFATLIVSVASKRTFGIISTHEDFSYLDRFCFQSATGHLEYSLTYPSSFAAPSLLLYYDTSDQWLRAYKELRKCEDRREVLTNRSLDPAIIRLDPYDRSLNLLGARCRLMTDVFDREWVRCKGTRTFQSMRSRWWFLALAACEDENIDNKTTGLHVEYELFMTNGQPSEILRYQFSDDEWLILPTDVFFLLVQCGLLTLNYVIGCQLSFRRLYHNTYRISTQSMLLDVCGLSMMVVAYGAYALDGIGFPFLKLMAQLFRGFAQMFFIFMVLLLGRGQNVTKMKLSKVKSYCVTLFNSYFYWCSLQMDNITLFCLTSFFITSYIGMLFWEIKGFDPALVYYPSESIPGFMLAGWRIVAWIFFTTNSYLTQKAYPAKRKFYLSFVILLTPWFWAGPIVLCIANYVLDNWVREGVINIVDNCVICYGYIVFLASAFSFPEKKPSYP</sequence>
<organism evidence="9 10">
    <name type="scientific">Ancylostoma ceylanicum</name>
    <dbReference type="NCBI Taxonomy" id="53326"/>
    <lineage>
        <taxon>Eukaryota</taxon>
        <taxon>Metazoa</taxon>
        <taxon>Ecdysozoa</taxon>
        <taxon>Nematoda</taxon>
        <taxon>Chromadorea</taxon>
        <taxon>Rhabditida</taxon>
        <taxon>Rhabditina</taxon>
        <taxon>Rhabditomorpha</taxon>
        <taxon>Strongyloidea</taxon>
        <taxon>Ancylostomatidae</taxon>
        <taxon>Ancylostomatinae</taxon>
        <taxon>Ancylostoma</taxon>
    </lineage>
</organism>
<evidence type="ECO:0000256" key="5">
    <source>
        <dbReference type="ARBA" id="ARBA00023180"/>
    </source>
</evidence>
<dbReference type="OrthoDB" id="205745at2759"/>
<feature type="domain" description="GPR180-like N-terminal" evidence="8">
    <location>
        <begin position="77"/>
        <end position="218"/>
    </location>
</feature>
<comment type="caution">
    <text evidence="9">The sequence shown here is derived from an EMBL/GenBank/DDBJ whole genome shotgun (WGS) entry which is preliminary data.</text>
</comment>
<reference evidence="10" key="1">
    <citation type="journal article" date="2015" name="Nat. Genet.">
        <title>The genome and transcriptome of the zoonotic hookworm Ancylostoma ceylanicum identify infection-specific gene families.</title>
        <authorList>
            <person name="Schwarz E.M."/>
            <person name="Hu Y."/>
            <person name="Antoshechkin I."/>
            <person name="Miller M.M."/>
            <person name="Sternberg P.W."/>
            <person name="Aroian R.V."/>
        </authorList>
    </citation>
    <scope>NUCLEOTIDE SEQUENCE</scope>
    <source>
        <strain evidence="10">HY135</strain>
    </source>
</reference>
<feature type="transmembrane region" description="Helical" evidence="6">
    <location>
        <begin position="241"/>
        <end position="264"/>
    </location>
</feature>
<gene>
    <name evidence="9" type="primary">Acey_s0028.g1726</name>
    <name evidence="9" type="synonym">Acey-C15A7.2</name>
    <name evidence="9" type="ORF">Y032_0028g1726</name>
</gene>
<evidence type="ECO:0000313" key="9">
    <source>
        <dbReference type="EMBL" id="EYC18197.1"/>
    </source>
</evidence>
<dbReference type="Proteomes" id="UP000024635">
    <property type="component" value="Unassembled WGS sequence"/>
</dbReference>
<evidence type="ECO:0000256" key="1">
    <source>
        <dbReference type="ARBA" id="ARBA00004141"/>
    </source>
</evidence>